<dbReference type="Pfam" id="PF02654">
    <property type="entry name" value="CobS"/>
    <property type="match status" value="1"/>
</dbReference>
<dbReference type="AlphaFoldDB" id="A0A7V5HYP8"/>
<feature type="transmembrane region" description="Helical" evidence="19">
    <location>
        <begin position="204"/>
        <end position="237"/>
    </location>
</feature>
<evidence type="ECO:0000256" key="9">
    <source>
        <dbReference type="ARBA" id="ARBA00022679"/>
    </source>
</evidence>
<keyword evidence="10 19" id="KW-0812">Transmembrane</keyword>
<evidence type="ECO:0000256" key="11">
    <source>
        <dbReference type="ARBA" id="ARBA00022842"/>
    </source>
</evidence>
<evidence type="ECO:0000256" key="6">
    <source>
        <dbReference type="ARBA" id="ARBA00015850"/>
    </source>
</evidence>
<evidence type="ECO:0000313" key="20">
    <source>
        <dbReference type="EMBL" id="HHF98379.1"/>
    </source>
</evidence>
<evidence type="ECO:0000256" key="14">
    <source>
        <dbReference type="ARBA" id="ARBA00025228"/>
    </source>
</evidence>
<proteinExistence type="inferred from homology"/>
<evidence type="ECO:0000256" key="3">
    <source>
        <dbReference type="ARBA" id="ARBA00004663"/>
    </source>
</evidence>
<dbReference type="InterPro" id="IPR003805">
    <property type="entry name" value="CobS"/>
</dbReference>
<comment type="subcellular location">
    <subcellularLocation>
        <location evidence="2 19">Cell membrane</location>
        <topology evidence="2 19">Multi-pass membrane protein</topology>
    </subcellularLocation>
</comment>
<evidence type="ECO:0000256" key="7">
    <source>
        <dbReference type="ARBA" id="ARBA00022475"/>
    </source>
</evidence>
<sequence>MAYGLRNSSQNKRMKLEDCKFKFYCFLRYFSVALRFLTILPFPELKEERKTDFSLEVANSTPFFPLVGFFIGILLFFIYFAFGFLSSDLLSLILLSFWIFVTGALHIDGFADMIDGLSGGKDRKEILQIMQDAHLGAKGVAGVFLFLLLKFILIKNVASSSNALLFIFSPCAGRWGMVVGSSVIPYAKKKGMAEFSSFTGLKEVLLSTFITAVLGVLILGFSSLFLLLITGGFCLLFSLYLKKRMGGFTGDTLGALGEMEEALVLLAGFLLARSI</sequence>
<keyword evidence="12 19" id="KW-1133">Transmembrane helix</keyword>
<keyword evidence="13 19" id="KW-0472">Membrane</keyword>
<comment type="catalytic activity">
    <reaction evidence="18 19">
        <text>alpha-ribazole 5'-phosphate + adenosylcob(III)inamide-GDP = adenosylcob(III)alamin 5'-phosphate + GMP + H(+)</text>
        <dbReference type="Rhea" id="RHEA:23560"/>
        <dbReference type="ChEBI" id="CHEBI:15378"/>
        <dbReference type="ChEBI" id="CHEBI:57918"/>
        <dbReference type="ChEBI" id="CHEBI:58115"/>
        <dbReference type="ChEBI" id="CHEBI:60487"/>
        <dbReference type="ChEBI" id="CHEBI:60493"/>
        <dbReference type="EC" id="2.7.8.26"/>
    </reaction>
</comment>
<evidence type="ECO:0000256" key="16">
    <source>
        <dbReference type="ARBA" id="ARBA00032853"/>
    </source>
</evidence>
<feature type="transmembrane region" description="Helical" evidence="19">
    <location>
        <begin position="89"/>
        <end position="107"/>
    </location>
</feature>
<organism evidence="20">
    <name type="scientific">Aerophobetes bacterium</name>
    <dbReference type="NCBI Taxonomy" id="2030807"/>
    <lineage>
        <taxon>Bacteria</taxon>
        <taxon>Candidatus Aerophobota</taxon>
    </lineage>
</organism>
<dbReference type="GO" id="GO:0009236">
    <property type="term" value="P:cobalamin biosynthetic process"/>
    <property type="evidence" value="ECO:0007669"/>
    <property type="project" value="UniProtKB-UniRule"/>
</dbReference>
<dbReference type="UniPathway" id="UPA00148">
    <property type="reaction ID" value="UER00238"/>
</dbReference>
<keyword evidence="9 19" id="KW-0808">Transferase</keyword>
<gene>
    <name evidence="19 20" type="primary">cobS</name>
    <name evidence="20" type="ORF">ENL39_02705</name>
</gene>
<name>A0A7V5HYP8_UNCAE</name>
<evidence type="ECO:0000256" key="10">
    <source>
        <dbReference type="ARBA" id="ARBA00022692"/>
    </source>
</evidence>
<evidence type="ECO:0000256" key="13">
    <source>
        <dbReference type="ARBA" id="ARBA00023136"/>
    </source>
</evidence>
<comment type="similarity">
    <text evidence="4 19">Belongs to the CobS family.</text>
</comment>
<comment type="function">
    <text evidence="14 19">Joins adenosylcobinamide-GDP and alpha-ribazole to generate adenosylcobalamin (Ado-cobalamin). Also synthesizes adenosylcobalamin 5'-phosphate from adenosylcobinamide-GDP and alpha-ribazole 5'-phosphate.</text>
</comment>
<dbReference type="GO" id="GO:0008818">
    <property type="term" value="F:cobalamin 5'-phosphate synthase activity"/>
    <property type="evidence" value="ECO:0007669"/>
    <property type="project" value="UniProtKB-UniRule"/>
</dbReference>
<dbReference type="EMBL" id="DRTT01000082">
    <property type="protein sequence ID" value="HHF98379.1"/>
    <property type="molecule type" value="Genomic_DNA"/>
</dbReference>
<reference evidence="20" key="1">
    <citation type="journal article" date="2020" name="mSystems">
        <title>Genome- and Community-Level Interaction Insights into Carbon Utilization and Element Cycling Functions of Hydrothermarchaeota in Hydrothermal Sediment.</title>
        <authorList>
            <person name="Zhou Z."/>
            <person name="Liu Y."/>
            <person name="Xu W."/>
            <person name="Pan J."/>
            <person name="Luo Z.H."/>
            <person name="Li M."/>
        </authorList>
    </citation>
    <scope>NUCLEOTIDE SEQUENCE [LARGE SCALE GENOMIC DNA]</scope>
    <source>
        <strain evidence="20">HyVt-92</strain>
    </source>
</reference>
<dbReference type="GO" id="GO:0005886">
    <property type="term" value="C:plasma membrane"/>
    <property type="evidence" value="ECO:0007669"/>
    <property type="project" value="UniProtKB-SubCell"/>
</dbReference>
<evidence type="ECO:0000256" key="8">
    <source>
        <dbReference type="ARBA" id="ARBA00022573"/>
    </source>
</evidence>
<protein>
    <recommendedName>
        <fullName evidence="6 19">Adenosylcobinamide-GDP ribazoletransferase</fullName>
        <ecNumber evidence="5 19">2.7.8.26</ecNumber>
    </recommendedName>
    <alternativeName>
        <fullName evidence="16 19">Cobalamin synthase</fullName>
    </alternativeName>
    <alternativeName>
        <fullName evidence="15 19">Cobalamin-5'-phosphate synthase</fullName>
    </alternativeName>
</protein>
<accession>A0A7V5HYP8</accession>
<keyword evidence="7 19" id="KW-1003">Cell membrane</keyword>
<feature type="transmembrane region" description="Helical" evidence="19">
    <location>
        <begin position="62"/>
        <end position="82"/>
    </location>
</feature>
<comment type="caution">
    <text evidence="20">The sequence shown here is derived from an EMBL/GenBank/DDBJ whole genome shotgun (WGS) entry which is preliminary data.</text>
</comment>
<dbReference type="HAMAP" id="MF_00719">
    <property type="entry name" value="CobS"/>
    <property type="match status" value="1"/>
</dbReference>
<feature type="transmembrane region" description="Helical" evidence="19">
    <location>
        <begin position="135"/>
        <end position="153"/>
    </location>
</feature>
<evidence type="ECO:0000256" key="5">
    <source>
        <dbReference type="ARBA" id="ARBA00013200"/>
    </source>
</evidence>
<dbReference type="NCBIfam" id="TIGR00317">
    <property type="entry name" value="cobS"/>
    <property type="match status" value="1"/>
</dbReference>
<evidence type="ECO:0000256" key="1">
    <source>
        <dbReference type="ARBA" id="ARBA00001946"/>
    </source>
</evidence>
<comment type="catalytic activity">
    <reaction evidence="17 19">
        <text>alpha-ribazole + adenosylcob(III)inamide-GDP = adenosylcob(III)alamin + GMP + H(+)</text>
        <dbReference type="Rhea" id="RHEA:16049"/>
        <dbReference type="ChEBI" id="CHEBI:10329"/>
        <dbReference type="ChEBI" id="CHEBI:15378"/>
        <dbReference type="ChEBI" id="CHEBI:18408"/>
        <dbReference type="ChEBI" id="CHEBI:58115"/>
        <dbReference type="ChEBI" id="CHEBI:60487"/>
        <dbReference type="EC" id="2.7.8.26"/>
    </reaction>
</comment>
<evidence type="ECO:0000256" key="4">
    <source>
        <dbReference type="ARBA" id="ARBA00010561"/>
    </source>
</evidence>
<evidence type="ECO:0000256" key="18">
    <source>
        <dbReference type="ARBA" id="ARBA00049504"/>
    </source>
</evidence>
<feature type="transmembrane region" description="Helical" evidence="19">
    <location>
        <begin position="165"/>
        <end position="184"/>
    </location>
</feature>
<keyword evidence="11 19" id="KW-0460">Magnesium</keyword>
<feature type="transmembrane region" description="Helical" evidence="19">
    <location>
        <begin position="21"/>
        <end position="42"/>
    </location>
</feature>
<evidence type="ECO:0000256" key="19">
    <source>
        <dbReference type="HAMAP-Rule" id="MF_00719"/>
    </source>
</evidence>
<evidence type="ECO:0000256" key="12">
    <source>
        <dbReference type="ARBA" id="ARBA00022989"/>
    </source>
</evidence>
<evidence type="ECO:0000256" key="17">
    <source>
        <dbReference type="ARBA" id="ARBA00048623"/>
    </source>
</evidence>
<comment type="cofactor">
    <cofactor evidence="1 19">
        <name>Mg(2+)</name>
        <dbReference type="ChEBI" id="CHEBI:18420"/>
    </cofactor>
</comment>
<evidence type="ECO:0000256" key="2">
    <source>
        <dbReference type="ARBA" id="ARBA00004651"/>
    </source>
</evidence>
<keyword evidence="8 19" id="KW-0169">Cobalamin biosynthesis</keyword>
<dbReference type="PANTHER" id="PTHR34148">
    <property type="entry name" value="ADENOSYLCOBINAMIDE-GDP RIBAZOLETRANSFERASE"/>
    <property type="match status" value="1"/>
</dbReference>
<comment type="pathway">
    <text evidence="3 19">Cofactor biosynthesis; adenosylcobalamin biosynthesis; adenosylcobalamin from cob(II)yrinate a,c-diamide: step 7/7.</text>
</comment>
<dbReference type="Proteomes" id="UP000886070">
    <property type="component" value="Unassembled WGS sequence"/>
</dbReference>
<dbReference type="GO" id="GO:0051073">
    <property type="term" value="F:adenosylcobinamide-GDP ribazoletransferase activity"/>
    <property type="evidence" value="ECO:0007669"/>
    <property type="project" value="UniProtKB-UniRule"/>
</dbReference>
<dbReference type="EC" id="2.7.8.26" evidence="5 19"/>
<evidence type="ECO:0000256" key="15">
    <source>
        <dbReference type="ARBA" id="ARBA00032605"/>
    </source>
</evidence>
<dbReference type="PANTHER" id="PTHR34148:SF1">
    <property type="entry name" value="ADENOSYLCOBINAMIDE-GDP RIBAZOLETRANSFERASE"/>
    <property type="match status" value="1"/>
</dbReference>